<dbReference type="GO" id="GO:0005737">
    <property type="term" value="C:cytoplasm"/>
    <property type="evidence" value="ECO:0007669"/>
    <property type="project" value="TreeGrafter"/>
</dbReference>
<dbReference type="PANTHER" id="PTHR46606">
    <property type="entry name" value="SHOOTIN-1"/>
    <property type="match status" value="1"/>
</dbReference>
<dbReference type="GO" id="GO:2001224">
    <property type="term" value="P:positive regulation of neuron migration"/>
    <property type="evidence" value="ECO:0007669"/>
    <property type="project" value="TreeGrafter"/>
</dbReference>
<evidence type="ECO:0000313" key="2">
    <source>
        <dbReference type="EMBL" id="RXM92076.1"/>
    </source>
</evidence>
<gene>
    <name evidence="2" type="ORF">EOD39_20511</name>
</gene>
<comment type="caution">
    <text evidence="2">The sequence shown here is derived from an EMBL/GenBank/DDBJ whole genome shotgun (WGS) entry which is preliminary data.</text>
</comment>
<feature type="compositionally biased region" description="Basic and acidic residues" evidence="1">
    <location>
        <begin position="72"/>
        <end position="83"/>
    </location>
</feature>
<proteinExistence type="predicted"/>
<keyword evidence="3" id="KW-1185">Reference proteome</keyword>
<dbReference type="EMBL" id="SCEB01007033">
    <property type="protein sequence ID" value="RXM92076.1"/>
    <property type="molecule type" value="Genomic_DNA"/>
</dbReference>
<dbReference type="Proteomes" id="UP000289886">
    <property type="component" value="Unassembled WGS sequence"/>
</dbReference>
<accession>A0A444UV80</accession>
<dbReference type="GO" id="GO:0031252">
    <property type="term" value="C:cell leading edge"/>
    <property type="evidence" value="ECO:0007669"/>
    <property type="project" value="TreeGrafter"/>
</dbReference>
<dbReference type="InterPro" id="IPR024849">
    <property type="entry name" value="Shootin-1"/>
</dbReference>
<dbReference type="AlphaFoldDB" id="A0A444UV80"/>
<evidence type="ECO:0000313" key="3">
    <source>
        <dbReference type="Proteomes" id="UP000289886"/>
    </source>
</evidence>
<dbReference type="GO" id="GO:0044295">
    <property type="term" value="C:axonal growth cone"/>
    <property type="evidence" value="ECO:0007669"/>
    <property type="project" value="TreeGrafter"/>
</dbReference>
<evidence type="ECO:0000256" key="1">
    <source>
        <dbReference type="SAM" id="MobiDB-lite"/>
    </source>
</evidence>
<feature type="region of interest" description="Disordered" evidence="1">
    <location>
        <begin position="1"/>
        <end position="27"/>
    </location>
</feature>
<reference evidence="2 3" key="1">
    <citation type="submission" date="2019-01" db="EMBL/GenBank/DDBJ databases">
        <title>Draft Genome and Complete Hox-Cluster Characterization of the Sterlet Sturgeon (Acipenser ruthenus).</title>
        <authorList>
            <person name="Wei Q."/>
        </authorList>
    </citation>
    <scope>NUCLEOTIDE SEQUENCE [LARGE SCALE GENOMIC DNA]</scope>
    <source>
        <strain evidence="2">WHYD16114868_AA</strain>
        <tissue evidence="2">Blood</tissue>
    </source>
</reference>
<sequence length="203" mass="21336">MRKSSKSSKGSPKSEPAPGAPASVGADDVKVKAVNEMMERIKHGVVLRPVKGQATKETVKKSPSRGFPEVAPTKKDSELEVILRRRRKQNCDPSSGDVKGGEMSKVSSSESLNARNSLDSSKETVQSCHGGSTRSSLSEKGSDGGTNDCCDSCEDGERTHSAGKCVQSNGISMDLPSHGKHSTKTPGFPVSSDPVNTSTDAEC</sequence>
<feature type="compositionally biased region" description="Polar residues" evidence="1">
    <location>
        <begin position="193"/>
        <end position="203"/>
    </location>
</feature>
<dbReference type="PANTHER" id="PTHR46606:SF1">
    <property type="entry name" value="SHOOTIN-1"/>
    <property type="match status" value="1"/>
</dbReference>
<feature type="compositionally biased region" description="Polar residues" evidence="1">
    <location>
        <begin position="105"/>
        <end position="139"/>
    </location>
</feature>
<feature type="region of interest" description="Disordered" evidence="1">
    <location>
        <begin position="44"/>
        <end position="203"/>
    </location>
</feature>
<protein>
    <submittedName>
        <fullName evidence="2">Shootin-1</fullName>
    </submittedName>
</protein>
<dbReference type="GO" id="GO:0048812">
    <property type="term" value="P:neuron projection morphogenesis"/>
    <property type="evidence" value="ECO:0007669"/>
    <property type="project" value="TreeGrafter"/>
</dbReference>
<organism evidence="2 3">
    <name type="scientific">Acipenser ruthenus</name>
    <name type="common">Sterlet sturgeon</name>
    <dbReference type="NCBI Taxonomy" id="7906"/>
    <lineage>
        <taxon>Eukaryota</taxon>
        <taxon>Metazoa</taxon>
        <taxon>Chordata</taxon>
        <taxon>Craniata</taxon>
        <taxon>Vertebrata</taxon>
        <taxon>Euteleostomi</taxon>
        <taxon>Actinopterygii</taxon>
        <taxon>Chondrostei</taxon>
        <taxon>Acipenseriformes</taxon>
        <taxon>Acipenseridae</taxon>
        <taxon>Acipenser</taxon>
    </lineage>
</organism>
<name>A0A444UV80_ACIRT</name>